<dbReference type="SUPFAM" id="SSF55347">
    <property type="entry name" value="Glyceraldehyde-3-phosphate dehydrogenase-like, C-terminal domain"/>
    <property type="match status" value="1"/>
</dbReference>
<gene>
    <name evidence="3" type="ORF">KZ820_12915</name>
</gene>
<dbReference type="Gene3D" id="3.30.360.10">
    <property type="entry name" value="Dihydrodipicolinate Reductase, domain 2"/>
    <property type="match status" value="1"/>
</dbReference>
<dbReference type="InterPro" id="IPR000683">
    <property type="entry name" value="Gfo/Idh/MocA-like_OxRdtase_N"/>
</dbReference>
<dbReference type="Proteomes" id="UP000759103">
    <property type="component" value="Unassembled WGS sequence"/>
</dbReference>
<name>A0ABS7BQ14_9SPHN</name>
<dbReference type="RefSeq" id="WP_219749031.1">
    <property type="nucleotide sequence ID" value="NZ_JAHXZN010000004.1"/>
</dbReference>
<evidence type="ECO:0000259" key="1">
    <source>
        <dbReference type="Pfam" id="PF01408"/>
    </source>
</evidence>
<sequence length="437" mass="48291">MKIAFVGCGYVFDIYMRTRWAYPEIEICGVYDRDAARAQVVHDHYGFPLYPSFDALLADPRVEVVINLTSIASHEEVTRRALEAGKHVYTEKPITTEPARTRALFELAEAEGRVLAAAPCNLYSDAVMTLWKAIADGAIGRPVLVYAELDDNPAHLMRLDTVTSPTGAPFPYAEELQEGCTVEHIGYHLAWLCALFGPVRAVTAFSTCLVPDKNTPEPLHPATTPDLSVACLSFDNGVAARVTCSWVAPRDHQMRVIGEAGEISVDNVFHDQSPVFLERFSRVSLSARKAYSARSQPAIGRRFGIKGRRLALVRRWKSHAVEAERGVGRSPKHRLVSWLRRREVYAQDKILGIAEMGKALAEGRPQLMGPDFLMHLNELTMLVQDAGARGTTVAPSTSFAPLTLPADLAAAPDYRAGYRARLAERTAASAVERMHRR</sequence>
<feature type="domain" description="Gfo/Idh/MocA-like oxidoreductase N-terminal" evidence="1">
    <location>
        <begin position="1"/>
        <end position="116"/>
    </location>
</feature>
<accession>A0ABS7BQ14</accession>
<dbReference type="InterPro" id="IPR055170">
    <property type="entry name" value="GFO_IDH_MocA-like_dom"/>
</dbReference>
<dbReference type="Pfam" id="PF01408">
    <property type="entry name" value="GFO_IDH_MocA"/>
    <property type="match status" value="1"/>
</dbReference>
<dbReference type="Gene3D" id="3.40.50.720">
    <property type="entry name" value="NAD(P)-binding Rossmann-like Domain"/>
    <property type="match status" value="1"/>
</dbReference>
<reference evidence="3 4" key="1">
    <citation type="submission" date="2021-07" db="EMBL/GenBank/DDBJ databases">
        <title>Sphingomonas sp.</title>
        <authorList>
            <person name="Feng G."/>
            <person name="Li J."/>
            <person name="Pan M."/>
        </authorList>
    </citation>
    <scope>NUCLEOTIDE SEQUENCE [LARGE SCALE GENOMIC DNA]</scope>
    <source>
        <strain evidence="3 4">RRHST34</strain>
    </source>
</reference>
<comment type="caution">
    <text evidence="3">The sequence shown here is derived from an EMBL/GenBank/DDBJ whole genome shotgun (WGS) entry which is preliminary data.</text>
</comment>
<proteinExistence type="predicted"/>
<evidence type="ECO:0000313" key="4">
    <source>
        <dbReference type="Proteomes" id="UP000759103"/>
    </source>
</evidence>
<organism evidence="3 4">
    <name type="scientific">Sphingomonas citri</name>
    <dbReference type="NCBI Taxonomy" id="2862499"/>
    <lineage>
        <taxon>Bacteria</taxon>
        <taxon>Pseudomonadati</taxon>
        <taxon>Pseudomonadota</taxon>
        <taxon>Alphaproteobacteria</taxon>
        <taxon>Sphingomonadales</taxon>
        <taxon>Sphingomonadaceae</taxon>
        <taxon>Sphingomonas</taxon>
    </lineage>
</organism>
<dbReference type="EMBL" id="JAHXZN010000004">
    <property type="protein sequence ID" value="MBW6531638.1"/>
    <property type="molecule type" value="Genomic_DNA"/>
</dbReference>
<dbReference type="InterPro" id="IPR051450">
    <property type="entry name" value="Gfo/Idh/MocA_Oxidoreductases"/>
</dbReference>
<dbReference type="SUPFAM" id="SSF51735">
    <property type="entry name" value="NAD(P)-binding Rossmann-fold domains"/>
    <property type="match status" value="1"/>
</dbReference>
<dbReference type="Pfam" id="PF22725">
    <property type="entry name" value="GFO_IDH_MocA_C3"/>
    <property type="match status" value="1"/>
</dbReference>
<dbReference type="PANTHER" id="PTHR43377:SF1">
    <property type="entry name" value="BILIVERDIN REDUCTASE A"/>
    <property type="match status" value="1"/>
</dbReference>
<evidence type="ECO:0000313" key="3">
    <source>
        <dbReference type="EMBL" id="MBW6531638.1"/>
    </source>
</evidence>
<dbReference type="PANTHER" id="PTHR43377">
    <property type="entry name" value="BILIVERDIN REDUCTASE A"/>
    <property type="match status" value="1"/>
</dbReference>
<feature type="domain" description="GFO/IDH/MocA-like oxidoreductase" evidence="2">
    <location>
        <begin position="129"/>
        <end position="263"/>
    </location>
</feature>
<evidence type="ECO:0000259" key="2">
    <source>
        <dbReference type="Pfam" id="PF22725"/>
    </source>
</evidence>
<keyword evidence="4" id="KW-1185">Reference proteome</keyword>
<protein>
    <submittedName>
        <fullName evidence="3">Gfo/Idh/MocA family oxidoreductase</fullName>
    </submittedName>
</protein>
<dbReference type="InterPro" id="IPR036291">
    <property type="entry name" value="NAD(P)-bd_dom_sf"/>
</dbReference>